<proteinExistence type="predicted"/>
<dbReference type="EMBL" id="KK107320">
    <property type="protein sequence ID" value="EZA52770.1"/>
    <property type="molecule type" value="Genomic_DNA"/>
</dbReference>
<reference evidence="2 3" key="1">
    <citation type="journal article" date="2014" name="Curr. Biol.">
        <title>The genome of the clonal raider ant Cerapachys biroi.</title>
        <authorList>
            <person name="Oxley P.R."/>
            <person name="Ji L."/>
            <person name="Fetter-Pruneda I."/>
            <person name="McKenzie S.K."/>
            <person name="Li C."/>
            <person name="Hu H."/>
            <person name="Zhang G."/>
            <person name="Kronauer D.J."/>
        </authorList>
    </citation>
    <scope>NUCLEOTIDE SEQUENCE [LARGE SCALE GENOMIC DNA]</scope>
</reference>
<evidence type="ECO:0000256" key="1">
    <source>
        <dbReference type="SAM" id="Phobius"/>
    </source>
</evidence>
<dbReference type="Proteomes" id="UP000053097">
    <property type="component" value="Unassembled WGS sequence"/>
</dbReference>
<keyword evidence="3" id="KW-1185">Reference proteome</keyword>
<organism evidence="2 3">
    <name type="scientific">Ooceraea biroi</name>
    <name type="common">Clonal raider ant</name>
    <name type="synonym">Cerapachys biroi</name>
    <dbReference type="NCBI Taxonomy" id="2015173"/>
    <lineage>
        <taxon>Eukaryota</taxon>
        <taxon>Metazoa</taxon>
        <taxon>Ecdysozoa</taxon>
        <taxon>Arthropoda</taxon>
        <taxon>Hexapoda</taxon>
        <taxon>Insecta</taxon>
        <taxon>Pterygota</taxon>
        <taxon>Neoptera</taxon>
        <taxon>Endopterygota</taxon>
        <taxon>Hymenoptera</taxon>
        <taxon>Apocrita</taxon>
        <taxon>Aculeata</taxon>
        <taxon>Formicoidea</taxon>
        <taxon>Formicidae</taxon>
        <taxon>Dorylinae</taxon>
        <taxon>Ooceraea</taxon>
    </lineage>
</organism>
<keyword evidence="1" id="KW-0812">Transmembrane</keyword>
<evidence type="ECO:0000313" key="3">
    <source>
        <dbReference type="Proteomes" id="UP000053097"/>
    </source>
</evidence>
<dbReference type="AlphaFoldDB" id="A0A026W9P8"/>
<accession>A0A026W9P8</accession>
<feature type="transmembrane region" description="Helical" evidence="1">
    <location>
        <begin position="174"/>
        <end position="197"/>
    </location>
</feature>
<keyword evidence="1" id="KW-1133">Transmembrane helix</keyword>
<sequence>MTNVKETLCPCAKDSARSVFLSLVLRTGMRPYVPDALTLPSKTWTRYACRTTHDTAQRCCRMTKNTRCRLCDLLGENQELRHPCHLTSHLRSGLSYGSIPNMNYVNHGLLNGLYLPQLKDMMLAAYLLRGKDHYRDITSRINRVKDSAIGVAISHRDHIESARARYRPAARNRIIQILTAAFYGSPPLFLVSPIFIVNRRSIPCRGRPAAVYISREPCHDSAALRRKVAHFCANVRAVGPILRTLVGYQIAAQI</sequence>
<name>A0A026W9P8_OOCBI</name>
<gene>
    <name evidence="2" type="ORF">X777_08485</name>
</gene>
<evidence type="ECO:0000313" key="2">
    <source>
        <dbReference type="EMBL" id="EZA52770.1"/>
    </source>
</evidence>
<protein>
    <submittedName>
        <fullName evidence="2">Uncharacterized protein</fullName>
    </submittedName>
</protein>
<keyword evidence="1" id="KW-0472">Membrane</keyword>